<keyword evidence="1" id="KW-0378">Hydrolase</keyword>
<reference evidence="1 2" key="1">
    <citation type="submission" date="2014-03" db="EMBL/GenBank/DDBJ databases">
        <title>Genomics of Bifidobacteria.</title>
        <authorList>
            <person name="Ventura M."/>
            <person name="Milani C."/>
            <person name="Lugli G.A."/>
        </authorList>
    </citation>
    <scope>NUCLEOTIDE SEQUENCE [LARGE SCALE GENOMIC DNA]</scope>
    <source>
        <strain evidence="1 2">DSM 22766</strain>
    </source>
</reference>
<dbReference type="STRING" id="1437605.AB656_05735"/>
<dbReference type="InterPro" id="IPR010315">
    <property type="entry name" value="DUF915_hydro-like"/>
</dbReference>
<accession>A0A086Z2N0</accession>
<dbReference type="Proteomes" id="UP000029015">
    <property type="component" value="Unassembled WGS sequence"/>
</dbReference>
<dbReference type="RefSeq" id="WP_033504901.1">
    <property type="nucleotide sequence ID" value="NZ_CP011786.1"/>
</dbReference>
<organism evidence="1 2">
    <name type="scientific">Bifidobacterium actinocoloniiforme DSM 22766</name>
    <dbReference type="NCBI Taxonomy" id="1437605"/>
    <lineage>
        <taxon>Bacteria</taxon>
        <taxon>Bacillati</taxon>
        <taxon>Actinomycetota</taxon>
        <taxon>Actinomycetes</taxon>
        <taxon>Bifidobacteriales</taxon>
        <taxon>Bifidobacteriaceae</taxon>
        <taxon>Bifidobacterium</taxon>
    </lineage>
</organism>
<dbReference type="Gene3D" id="3.40.50.1820">
    <property type="entry name" value="alpha/beta hydrolase"/>
    <property type="match status" value="1"/>
</dbReference>
<sequence>MSKSRRVAGKAVLVLCVVVLAIALSVAIPVSGKIRREPLSGFAQEEVPTFFLHGWSGSYKSETHMVNAVQDAGVTKTMVRVGVSPSGQATMTSNLPQSARNPLIEVSFVDNTNADYTLCGQWFKSVVTTVHAVYPFERYNVVAHSMGNMVLANYLRDTAGDASLPQLRKQVDLAGNFNGIIGVDDQPNQMTFDAAGLPSPQTPEFKALLSLRNTYPQSAEILNIYGDKGDGTHSDGQVSNASSRALRYLTGGRAKSYRELKITGPDAAHSNLHESSQVDRQLVDFIWRR</sequence>
<dbReference type="KEGG" id="bact:AB656_05735"/>
<evidence type="ECO:0000313" key="2">
    <source>
        <dbReference type="Proteomes" id="UP000029015"/>
    </source>
</evidence>
<gene>
    <name evidence="1" type="ORF">BACT_1487</name>
</gene>
<dbReference type="Pfam" id="PF06028">
    <property type="entry name" value="DUF915"/>
    <property type="match status" value="1"/>
</dbReference>
<evidence type="ECO:0000313" key="1">
    <source>
        <dbReference type="EMBL" id="KFI40780.1"/>
    </source>
</evidence>
<dbReference type="PATRIC" id="fig|1437605.7.peg.1184"/>
<comment type="caution">
    <text evidence="1">The sequence shown here is derived from an EMBL/GenBank/DDBJ whole genome shotgun (WGS) entry which is preliminary data.</text>
</comment>
<dbReference type="OrthoDB" id="503948at2"/>
<dbReference type="InterPro" id="IPR029058">
    <property type="entry name" value="AB_hydrolase_fold"/>
</dbReference>
<dbReference type="AlphaFoldDB" id="A0A086Z2N0"/>
<dbReference type="GO" id="GO:0016787">
    <property type="term" value="F:hydrolase activity"/>
    <property type="evidence" value="ECO:0007669"/>
    <property type="project" value="UniProtKB-KW"/>
</dbReference>
<proteinExistence type="predicted"/>
<protein>
    <submittedName>
        <fullName evidence="1">Putative cell surface hydrolase (Putative)</fullName>
    </submittedName>
</protein>
<keyword evidence="2" id="KW-1185">Reference proteome</keyword>
<dbReference type="SUPFAM" id="SSF53474">
    <property type="entry name" value="alpha/beta-Hydrolases"/>
    <property type="match status" value="1"/>
</dbReference>
<dbReference type="eggNOG" id="COG4814">
    <property type="taxonomic scope" value="Bacteria"/>
</dbReference>
<name>A0A086Z2N0_9BIFI</name>
<dbReference type="EMBL" id="JGYK01000001">
    <property type="protein sequence ID" value="KFI40780.1"/>
    <property type="molecule type" value="Genomic_DNA"/>
</dbReference>